<dbReference type="Pfam" id="PF13861">
    <property type="entry name" value="FLgD_tudor"/>
    <property type="match status" value="1"/>
</dbReference>
<feature type="domain" description="FlgD Tudor-like" evidence="4">
    <location>
        <begin position="98"/>
        <end position="149"/>
    </location>
</feature>
<keyword evidence="6" id="KW-1185">Reference proteome</keyword>
<proteinExistence type="inferred from homology"/>
<name>A0ABR9J630_9MICC</name>
<feature type="region of interest" description="Disordered" evidence="3">
    <location>
        <begin position="1"/>
        <end position="40"/>
    </location>
</feature>
<accession>A0ABR9J630</accession>
<evidence type="ECO:0000313" key="6">
    <source>
        <dbReference type="Proteomes" id="UP000636579"/>
    </source>
</evidence>
<comment type="caution">
    <text evidence="5">The sequence shown here is derived from an EMBL/GenBank/DDBJ whole genome shotgun (WGS) entry which is preliminary data.</text>
</comment>
<comment type="similarity">
    <text evidence="1">Belongs to the FlgD family.</text>
</comment>
<dbReference type="InterPro" id="IPR005648">
    <property type="entry name" value="FlgD"/>
</dbReference>
<evidence type="ECO:0000256" key="3">
    <source>
        <dbReference type="SAM" id="MobiDB-lite"/>
    </source>
</evidence>
<dbReference type="RefSeq" id="WP_192591205.1">
    <property type="nucleotide sequence ID" value="NZ_JADBEE010000001.1"/>
</dbReference>
<dbReference type="EMBL" id="JADBEE010000001">
    <property type="protein sequence ID" value="MBE1514457.1"/>
    <property type="molecule type" value="Genomic_DNA"/>
</dbReference>
<dbReference type="InterPro" id="IPR025963">
    <property type="entry name" value="FLgD_Tudor"/>
</dbReference>
<keyword evidence="5" id="KW-0969">Cilium</keyword>
<sequence length="159" mass="16307">MPITPIDAAQQSRSAPIEAESIDAARRAGTDPSQAPRELKQTMDGEVFLKLLVTQLTNQDPSSPMDTNDMIAQTTQLASMEQLSALAQSQQSALGVGQRTAAAALIGQIVTTAPTPADPAVTGVVTSVTFGDGEPHLLIDGTAHPYSSIAAVAAAGAKD</sequence>
<organism evidence="5 6">
    <name type="scientific">Nesterenkonia halotolerans</name>
    <dbReference type="NCBI Taxonomy" id="225325"/>
    <lineage>
        <taxon>Bacteria</taxon>
        <taxon>Bacillati</taxon>
        <taxon>Actinomycetota</taxon>
        <taxon>Actinomycetes</taxon>
        <taxon>Micrococcales</taxon>
        <taxon>Micrococcaceae</taxon>
        <taxon>Nesterenkonia</taxon>
    </lineage>
</organism>
<keyword evidence="2" id="KW-1005">Bacterial flagellum biogenesis</keyword>
<keyword evidence="5" id="KW-0966">Cell projection</keyword>
<evidence type="ECO:0000313" key="5">
    <source>
        <dbReference type="EMBL" id="MBE1514457.1"/>
    </source>
</evidence>
<evidence type="ECO:0000256" key="2">
    <source>
        <dbReference type="ARBA" id="ARBA00022795"/>
    </source>
</evidence>
<evidence type="ECO:0000256" key="1">
    <source>
        <dbReference type="ARBA" id="ARBA00010577"/>
    </source>
</evidence>
<gene>
    <name evidence="5" type="ORF">H4W26_001212</name>
</gene>
<reference evidence="5 6" key="1">
    <citation type="submission" date="2020-10" db="EMBL/GenBank/DDBJ databases">
        <title>Sequencing the genomes of 1000 actinobacteria strains.</title>
        <authorList>
            <person name="Klenk H.-P."/>
        </authorList>
    </citation>
    <scope>NUCLEOTIDE SEQUENCE [LARGE SCALE GENOMIC DNA]</scope>
    <source>
        <strain evidence="5 6">DSM 15474</strain>
    </source>
</reference>
<evidence type="ECO:0000259" key="4">
    <source>
        <dbReference type="Pfam" id="PF13861"/>
    </source>
</evidence>
<dbReference type="Proteomes" id="UP000636579">
    <property type="component" value="Unassembled WGS sequence"/>
</dbReference>
<keyword evidence="5" id="KW-0282">Flagellum</keyword>
<dbReference type="Pfam" id="PF03963">
    <property type="entry name" value="FlgD"/>
    <property type="match status" value="1"/>
</dbReference>
<protein>
    <submittedName>
        <fullName evidence="5">Flagellar basal-body rod modification protein FlgD</fullName>
    </submittedName>
</protein>